<gene>
    <name evidence="1" type="ORF">GUITHDRAFT_132980</name>
</gene>
<keyword evidence="3" id="KW-1185">Reference proteome</keyword>
<accession>L1JYD7</accession>
<reference evidence="2" key="3">
    <citation type="submission" date="2015-06" db="UniProtKB">
        <authorList>
            <consortium name="EnsemblProtists"/>
        </authorList>
    </citation>
    <scope>IDENTIFICATION</scope>
</reference>
<reference evidence="1 3" key="1">
    <citation type="journal article" date="2012" name="Nature">
        <title>Algal genomes reveal evolutionary mosaicism and the fate of nucleomorphs.</title>
        <authorList>
            <consortium name="DOE Joint Genome Institute"/>
            <person name="Curtis B.A."/>
            <person name="Tanifuji G."/>
            <person name="Burki F."/>
            <person name="Gruber A."/>
            <person name="Irimia M."/>
            <person name="Maruyama S."/>
            <person name="Arias M.C."/>
            <person name="Ball S.G."/>
            <person name="Gile G.H."/>
            <person name="Hirakawa Y."/>
            <person name="Hopkins J.F."/>
            <person name="Kuo A."/>
            <person name="Rensing S.A."/>
            <person name="Schmutz J."/>
            <person name="Symeonidi A."/>
            <person name="Elias M."/>
            <person name="Eveleigh R.J."/>
            <person name="Herman E.K."/>
            <person name="Klute M.J."/>
            <person name="Nakayama T."/>
            <person name="Obornik M."/>
            <person name="Reyes-Prieto A."/>
            <person name="Armbrust E.V."/>
            <person name="Aves S.J."/>
            <person name="Beiko R.G."/>
            <person name="Coutinho P."/>
            <person name="Dacks J.B."/>
            <person name="Durnford D.G."/>
            <person name="Fast N.M."/>
            <person name="Green B.R."/>
            <person name="Grisdale C.J."/>
            <person name="Hempel F."/>
            <person name="Henrissat B."/>
            <person name="Hoppner M.P."/>
            <person name="Ishida K."/>
            <person name="Kim E."/>
            <person name="Koreny L."/>
            <person name="Kroth P.G."/>
            <person name="Liu Y."/>
            <person name="Malik S.B."/>
            <person name="Maier U.G."/>
            <person name="McRose D."/>
            <person name="Mock T."/>
            <person name="Neilson J.A."/>
            <person name="Onodera N.T."/>
            <person name="Poole A.M."/>
            <person name="Pritham E.J."/>
            <person name="Richards T.A."/>
            <person name="Rocap G."/>
            <person name="Roy S.W."/>
            <person name="Sarai C."/>
            <person name="Schaack S."/>
            <person name="Shirato S."/>
            <person name="Slamovits C.H."/>
            <person name="Spencer D.F."/>
            <person name="Suzuki S."/>
            <person name="Worden A.Z."/>
            <person name="Zauner S."/>
            <person name="Barry K."/>
            <person name="Bell C."/>
            <person name="Bharti A.K."/>
            <person name="Crow J.A."/>
            <person name="Grimwood J."/>
            <person name="Kramer R."/>
            <person name="Lindquist E."/>
            <person name="Lucas S."/>
            <person name="Salamov A."/>
            <person name="McFadden G.I."/>
            <person name="Lane C.E."/>
            <person name="Keeling P.J."/>
            <person name="Gray M.W."/>
            <person name="Grigoriev I.V."/>
            <person name="Archibald J.M."/>
        </authorList>
    </citation>
    <scope>NUCLEOTIDE SEQUENCE</scope>
    <source>
        <strain evidence="1 3">CCMP2712</strain>
    </source>
</reference>
<dbReference type="RefSeq" id="XP_005840210.1">
    <property type="nucleotide sequence ID" value="XM_005840153.1"/>
</dbReference>
<dbReference type="EMBL" id="JH992970">
    <property type="protein sequence ID" value="EKX53230.1"/>
    <property type="molecule type" value="Genomic_DNA"/>
</dbReference>
<dbReference type="GeneID" id="17310087"/>
<dbReference type="PaxDb" id="55529-EKX53230"/>
<evidence type="ECO:0000313" key="2">
    <source>
        <dbReference type="EnsemblProtists" id="EKX53230"/>
    </source>
</evidence>
<name>L1JYD7_GUITC</name>
<sequence>MSMMSTQALRKALFAGVLLLGVALVGINHLGQRSSSLLDVDAPGAVDTKNNWQQWYNAGAGFDPAAKPVTTWQIIRSNYPREPYYDQDAKDLYEIHPEYFETAKPLRDYRYQQREWN</sequence>
<protein>
    <submittedName>
        <fullName evidence="1 2">Uncharacterized protein</fullName>
    </submittedName>
</protein>
<proteinExistence type="predicted"/>
<dbReference type="AlphaFoldDB" id="L1JYD7"/>
<dbReference type="KEGG" id="gtt:GUITHDRAFT_132980"/>
<evidence type="ECO:0000313" key="1">
    <source>
        <dbReference type="EMBL" id="EKX53230.1"/>
    </source>
</evidence>
<dbReference type="HOGENOM" id="CLU_2089443_0_0_1"/>
<organism evidence="1">
    <name type="scientific">Guillardia theta (strain CCMP2712)</name>
    <name type="common">Cryptophyte</name>
    <dbReference type="NCBI Taxonomy" id="905079"/>
    <lineage>
        <taxon>Eukaryota</taxon>
        <taxon>Cryptophyceae</taxon>
        <taxon>Pyrenomonadales</taxon>
        <taxon>Geminigeraceae</taxon>
        <taxon>Guillardia</taxon>
    </lineage>
</organism>
<evidence type="ECO:0000313" key="3">
    <source>
        <dbReference type="Proteomes" id="UP000011087"/>
    </source>
</evidence>
<dbReference type="Proteomes" id="UP000011087">
    <property type="component" value="Unassembled WGS sequence"/>
</dbReference>
<reference evidence="3" key="2">
    <citation type="submission" date="2012-11" db="EMBL/GenBank/DDBJ databases">
        <authorList>
            <person name="Kuo A."/>
            <person name="Curtis B.A."/>
            <person name="Tanifuji G."/>
            <person name="Burki F."/>
            <person name="Gruber A."/>
            <person name="Irimia M."/>
            <person name="Maruyama S."/>
            <person name="Arias M.C."/>
            <person name="Ball S.G."/>
            <person name="Gile G.H."/>
            <person name="Hirakawa Y."/>
            <person name="Hopkins J.F."/>
            <person name="Rensing S.A."/>
            <person name="Schmutz J."/>
            <person name="Symeonidi A."/>
            <person name="Elias M."/>
            <person name="Eveleigh R.J."/>
            <person name="Herman E.K."/>
            <person name="Klute M.J."/>
            <person name="Nakayama T."/>
            <person name="Obornik M."/>
            <person name="Reyes-Prieto A."/>
            <person name="Armbrust E.V."/>
            <person name="Aves S.J."/>
            <person name="Beiko R.G."/>
            <person name="Coutinho P."/>
            <person name="Dacks J.B."/>
            <person name="Durnford D.G."/>
            <person name="Fast N.M."/>
            <person name="Green B.R."/>
            <person name="Grisdale C."/>
            <person name="Hempe F."/>
            <person name="Henrissat B."/>
            <person name="Hoppner M.P."/>
            <person name="Ishida K.-I."/>
            <person name="Kim E."/>
            <person name="Koreny L."/>
            <person name="Kroth P.G."/>
            <person name="Liu Y."/>
            <person name="Malik S.-B."/>
            <person name="Maier U.G."/>
            <person name="McRose D."/>
            <person name="Mock T."/>
            <person name="Neilson J.A."/>
            <person name="Onodera N.T."/>
            <person name="Poole A.M."/>
            <person name="Pritham E.J."/>
            <person name="Richards T.A."/>
            <person name="Rocap G."/>
            <person name="Roy S.W."/>
            <person name="Sarai C."/>
            <person name="Schaack S."/>
            <person name="Shirato S."/>
            <person name="Slamovits C.H."/>
            <person name="Spencer D.F."/>
            <person name="Suzuki S."/>
            <person name="Worden A.Z."/>
            <person name="Zauner S."/>
            <person name="Barry K."/>
            <person name="Bell C."/>
            <person name="Bharti A.K."/>
            <person name="Crow J.A."/>
            <person name="Grimwood J."/>
            <person name="Kramer R."/>
            <person name="Lindquist E."/>
            <person name="Lucas S."/>
            <person name="Salamov A."/>
            <person name="McFadden G.I."/>
            <person name="Lane C.E."/>
            <person name="Keeling P.J."/>
            <person name="Gray M.W."/>
            <person name="Grigoriev I.V."/>
            <person name="Archibald J.M."/>
        </authorList>
    </citation>
    <scope>NUCLEOTIDE SEQUENCE</scope>
    <source>
        <strain evidence="3">CCMP2712</strain>
    </source>
</reference>
<dbReference type="EnsemblProtists" id="EKX53230">
    <property type="protein sequence ID" value="EKX53230"/>
    <property type="gene ID" value="GUITHDRAFT_132980"/>
</dbReference>